<dbReference type="RefSeq" id="WP_310896496.1">
    <property type="nucleotide sequence ID" value="NZ_JAMQOM010000004.1"/>
</dbReference>
<dbReference type="Pfam" id="PF26413">
    <property type="entry name" value="DUF8108"/>
    <property type="match status" value="1"/>
</dbReference>
<dbReference type="InterPro" id="IPR058421">
    <property type="entry name" value="DUF8108_C"/>
</dbReference>
<name>A0AAE4EXQ6_9EURY</name>
<evidence type="ECO:0000256" key="1">
    <source>
        <dbReference type="SAM" id="MobiDB-lite"/>
    </source>
</evidence>
<gene>
    <name evidence="4" type="ORF">NDI54_10935</name>
</gene>
<comment type="caution">
    <text evidence="4">The sequence shown here is derived from an EMBL/GenBank/DDBJ whole genome shotgun (WGS) entry which is preliminary data.</text>
</comment>
<reference evidence="4 5" key="1">
    <citation type="submission" date="2022-06" db="EMBL/GenBank/DDBJ databases">
        <title>Haloarcula sp. a new haloarchaeum isolate from saline soil.</title>
        <authorList>
            <person name="Strakova D."/>
            <person name="Galisteo C."/>
            <person name="Sanchez-Porro C."/>
            <person name="Ventosa A."/>
        </authorList>
    </citation>
    <scope>NUCLEOTIDE SEQUENCE [LARGE SCALE GENOMIC DNA]</scope>
    <source>
        <strain evidence="4 5">S1AR25-5A</strain>
    </source>
</reference>
<evidence type="ECO:0000259" key="3">
    <source>
        <dbReference type="Pfam" id="PF26413"/>
    </source>
</evidence>
<evidence type="ECO:0000313" key="5">
    <source>
        <dbReference type="Proteomes" id="UP001253439"/>
    </source>
</evidence>
<accession>A0AAE4EXQ6</accession>
<protein>
    <recommendedName>
        <fullName evidence="3">DUF8108 domain-containing protein</fullName>
    </recommendedName>
</protein>
<feature type="region of interest" description="Disordered" evidence="1">
    <location>
        <begin position="1"/>
        <end position="31"/>
    </location>
</feature>
<keyword evidence="2" id="KW-0472">Membrane</keyword>
<feature type="compositionally biased region" description="Acidic residues" evidence="1">
    <location>
        <begin position="8"/>
        <end position="28"/>
    </location>
</feature>
<evidence type="ECO:0000313" key="4">
    <source>
        <dbReference type="EMBL" id="MDS0221862.1"/>
    </source>
</evidence>
<feature type="transmembrane region" description="Helical" evidence="2">
    <location>
        <begin position="83"/>
        <end position="116"/>
    </location>
</feature>
<dbReference type="EMBL" id="JAMQOM010000004">
    <property type="protein sequence ID" value="MDS0221862.1"/>
    <property type="molecule type" value="Genomic_DNA"/>
</dbReference>
<keyword evidence="2" id="KW-0812">Transmembrane</keyword>
<keyword evidence="5" id="KW-1185">Reference proteome</keyword>
<evidence type="ECO:0000256" key="2">
    <source>
        <dbReference type="SAM" id="Phobius"/>
    </source>
</evidence>
<organism evidence="4 5">
    <name type="scientific">Haloarcula terrestris</name>
    <dbReference type="NCBI Taxonomy" id="2950533"/>
    <lineage>
        <taxon>Archaea</taxon>
        <taxon>Methanobacteriati</taxon>
        <taxon>Methanobacteriota</taxon>
        <taxon>Stenosarchaea group</taxon>
        <taxon>Halobacteria</taxon>
        <taxon>Halobacteriales</taxon>
        <taxon>Haloarculaceae</taxon>
        <taxon>Haloarcula</taxon>
    </lineage>
</organism>
<dbReference type="Proteomes" id="UP001253439">
    <property type="component" value="Unassembled WGS sequence"/>
</dbReference>
<dbReference type="AlphaFoldDB" id="A0AAE4EXQ6"/>
<keyword evidence="2" id="KW-1133">Transmembrane helix</keyword>
<proteinExistence type="predicted"/>
<feature type="domain" description="DUF8108" evidence="3">
    <location>
        <begin position="122"/>
        <end position="188"/>
    </location>
</feature>
<sequence length="196" mass="21436">MSERTGMSEDEMQAGETTESENEAEEELQSDRTKAPCVVCGTRTRQRVDGTPLCSSSCVPKNKRGMLFRQYSSLPNGVKKLPLIVLIGIVSIIVLGTIANTSLAVNAGLTVAAFYILQLIRSPYSVTDVGTYNRTDSVTKTLWIDKCVICDTKTTDGVERVATTDLVIFGAHLIWSVDARNYYCMEHAKETGTDAV</sequence>